<sequence>MELLKVFISACGGAIVTGFFTLIAARRARKKERDEMDKEIVRKLDELSEKLGKHIEEDTNRWADNARSRALAFGDEVRRHVQHTKEAWDNILREIDQYEDFCATHPNYENNRAAATISHLKKVYKDHIRNNDFLI</sequence>
<proteinExistence type="predicted"/>
<name>A0A8S5PUP9_9CAUD</name>
<protein>
    <submittedName>
        <fullName evidence="2">Uncharacterized protein</fullName>
    </submittedName>
</protein>
<keyword evidence="1" id="KW-0812">Transmembrane</keyword>
<reference evidence="2" key="1">
    <citation type="journal article" date="2021" name="Proc. Natl. Acad. Sci. U.S.A.">
        <title>A Catalog of Tens of Thousands of Viruses from Human Metagenomes Reveals Hidden Associations with Chronic Diseases.</title>
        <authorList>
            <person name="Tisza M.J."/>
            <person name="Buck C.B."/>
        </authorList>
    </citation>
    <scope>NUCLEOTIDE SEQUENCE</scope>
    <source>
        <strain evidence="2">CtzS633</strain>
    </source>
</reference>
<evidence type="ECO:0000256" key="1">
    <source>
        <dbReference type="SAM" id="Phobius"/>
    </source>
</evidence>
<dbReference type="EMBL" id="BK015505">
    <property type="protein sequence ID" value="DAE10189.1"/>
    <property type="molecule type" value="Genomic_DNA"/>
</dbReference>
<accession>A0A8S5PUP9</accession>
<organism evidence="2">
    <name type="scientific">Myoviridae sp. ctzS633</name>
    <dbReference type="NCBI Taxonomy" id="2825212"/>
    <lineage>
        <taxon>Viruses</taxon>
        <taxon>Duplodnaviria</taxon>
        <taxon>Heunggongvirae</taxon>
        <taxon>Uroviricota</taxon>
        <taxon>Caudoviricetes</taxon>
    </lineage>
</organism>
<keyword evidence="1" id="KW-1133">Transmembrane helix</keyword>
<feature type="transmembrane region" description="Helical" evidence="1">
    <location>
        <begin position="6"/>
        <end position="25"/>
    </location>
</feature>
<keyword evidence="1" id="KW-0472">Membrane</keyword>
<evidence type="ECO:0000313" key="2">
    <source>
        <dbReference type="EMBL" id="DAE10189.1"/>
    </source>
</evidence>